<dbReference type="InterPro" id="IPR046342">
    <property type="entry name" value="CBS_dom_sf"/>
</dbReference>
<evidence type="ECO:0000313" key="4">
    <source>
        <dbReference type="Proteomes" id="UP000240243"/>
    </source>
</evidence>
<keyword evidence="1" id="KW-0129">CBS domain</keyword>
<proteinExistence type="predicted"/>
<dbReference type="InterPro" id="IPR000644">
    <property type="entry name" value="CBS_dom"/>
</dbReference>
<name>A0A2P7R8Y6_9GAMM</name>
<dbReference type="AlphaFoldDB" id="A0A2P7R8Y6"/>
<dbReference type="RefSeq" id="WP_106729262.1">
    <property type="nucleotide sequence ID" value="NZ_PXYG01000002.1"/>
</dbReference>
<feature type="domain" description="CBS" evidence="2">
    <location>
        <begin position="108"/>
        <end position="171"/>
    </location>
</feature>
<dbReference type="OrthoDB" id="5295117at2"/>
<dbReference type="PROSITE" id="PS51371">
    <property type="entry name" value="CBS"/>
    <property type="match status" value="2"/>
</dbReference>
<sequence length="186" mass="20994">MKTLPLYAVEATDHLVQPADFTGAYLDSPALSLLSDFKHSQPTMIDADTRAADALEMMQHDHTRLKLVVDDRDELLGLIQLEQLSHQAIIRQVAKGDARHDILVTDLMLPRDKIKSFSYQQLEHSTIADVIHTLQSSGEQYCLVIDRESHQIRSVISVQDIAQRLHMPLDIRKTPTLLNIVDTHSA</sequence>
<dbReference type="SUPFAM" id="SSF54631">
    <property type="entry name" value="CBS-domain pair"/>
    <property type="match status" value="1"/>
</dbReference>
<accession>A0A2P7R8Y6</accession>
<organism evidence="3 4">
    <name type="scientific">Zobellella endophytica</name>
    <dbReference type="NCBI Taxonomy" id="2116700"/>
    <lineage>
        <taxon>Bacteria</taxon>
        <taxon>Pseudomonadati</taxon>
        <taxon>Pseudomonadota</taxon>
        <taxon>Gammaproteobacteria</taxon>
        <taxon>Aeromonadales</taxon>
        <taxon>Aeromonadaceae</taxon>
        <taxon>Zobellella</taxon>
    </lineage>
</organism>
<reference evidence="3 4" key="1">
    <citation type="submission" date="2018-03" db="EMBL/GenBank/DDBJ databases">
        <title>The draft genome of Zobellella sp. 59N8.</title>
        <authorList>
            <person name="Liu L."/>
            <person name="Li L."/>
            <person name="Zhang X."/>
            <person name="Liang L."/>
            <person name="Wang T."/>
        </authorList>
    </citation>
    <scope>NUCLEOTIDE SEQUENCE [LARGE SCALE GENOMIC DNA]</scope>
    <source>
        <strain evidence="3 4">59N8</strain>
    </source>
</reference>
<dbReference type="Gene3D" id="3.10.580.10">
    <property type="entry name" value="CBS-domain"/>
    <property type="match status" value="1"/>
</dbReference>
<feature type="domain" description="CBS" evidence="2">
    <location>
        <begin position="37"/>
        <end position="95"/>
    </location>
</feature>
<evidence type="ECO:0000256" key="1">
    <source>
        <dbReference type="PROSITE-ProRule" id="PRU00703"/>
    </source>
</evidence>
<dbReference type="GO" id="GO:0016301">
    <property type="term" value="F:kinase activity"/>
    <property type="evidence" value="ECO:0007669"/>
    <property type="project" value="UniProtKB-KW"/>
</dbReference>
<gene>
    <name evidence="3" type="ORF">C7H85_08535</name>
</gene>
<dbReference type="EMBL" id="PXYG01000002">
    <property type="protein sequence ID" value="PSJ46650.1"/>
    <property type="molecule type" value="Genomic_DNA"/>
</dbReference>
<keyword evidence="3" id="KW-0808">Transferase</keyword>
<evidence type="ECO:0000259" key="2">
    <source>
        <dbReference type="PROSITE" id="PS51371"/>
    </source>
</evidence>
<dbReference type="Pfam" id="PF00571">
    <property type="entry name" value="CBS"/>
    <property type="match status" value="1"/>
</dbReference>
<keyword evidence="4" id="KW-1185">Reference proteome</keyword>
<keyword evidence="3" id="KW-0418">Kinase</keyword>
<evidence type="ECO:0000313" key="3">
    <source>
        <dbReference type="EMBL" id="PSJ46650.1"/>
    </source>
</evidence>
<protein>
    <submittedName>
        <fullName evidence="3">Histidine kinase</fullName>
    </submittedName>
</protein>
<comment type="caution">
    <text evidence="3">The sequence shown here is derived from an EMBL/GenBank/DDBJ whole genome shotgun (WGS) entry which is preliminary data.</text>
</comment>
<dbReference type="Proteomes" id="UP000240243">
    <property type="component" value="Unassembled WGS sequence"/>
</dbReference>